<dbReference type="PROSITE" id="PS50893">
    <property type="entry name" value="ABC_TRANSPORTER_2"/>
    <property type="match status" value="1"/>
</dbReference>
<dbReference type="PANTHER" id="PTHR42711">
    <property type="entry name" value="ABC TRANSPORTER ATP-BINDING PROTEIN"/>
    <property type="match status" value="1"/>
</dbReference>
<dbReference type="InterPro" id="IPR003439">
    <property type="entry name" value="ABC_transporter-like_ATP-bd"/>
</dbReference>
<dbReference type="Gene3D" id="3.40.50.300">
    <property type="entry name" value="P-loop containing nucleotide triphosphate hydrolases"/>
    <property type="match status" value="1"/>
</dbReference>
<dbReference type="PANTHER" id="PTHR42711:SF4">
    <property type="entry name" value="ABC TRANSPORTER RELATED"/>
    <property type="match status" value="1"/>
</dbReference>
<dbReference type="InterPro" id="IPR027417">
    <property type="entry name" value="P-loop_NTPase"/>
</dbReference>
<accession>A0A7Y4ILX2</accession>
<dbReference type="GO" id="GO:0005524">
    <property type="term" value="F:ATP binding"/>
    <property type="evidence" value="ECO:0007669"/>
    <property type="project" value="UniProtKB-KW"/>
</dbReference>
<dbReference type="EMBL" id="JABFNT010000094">
    <property type="protein sequence ID" value="NOJ81624.1"/>
    <property type="molecule type" value="Genomic_DNA"/>
</dbReference>
<dbReference type="InterPro" id="IPR050763">
    <property type="entry name" value="ABC_transporter_ATP-binding"/>
</dbReference>
<proteinExistence type="predicted"/>
<organism evidence="5 6">
    <name type="scientific">Myxococcus xanthus</name>
    <dbReference type="NCBI Taxonomy" id="34"/>
    <lineage>
        <taxon>Bacteria</taxon>
        <taxon>Pseudomonadati</taxon>
        <taxon>Myxococcota</taxon>
        <taxon>Myxococcia</taxon>
        <taxon>Myxococcales</taxon>
        <taxon>Cystobacterineae</taxon>
        <taxon>Myxococcaceae</taxon>
        <taxon>Myxococcus</taxon>
    </lineage>
</organism>
<evidence type="ECO:0000313" key="5">
    <source>
        <dbReference type="EMBL" id="NOJ81624.1"/>
    </source>
</evidence>
<dbReference type="GO" id="GO:0016887">
    <property type="term" value="F:ATP hydrolysis activity"/>
    <property type="evidence" value="ECO:0007669"/>
    <property type="project" value="InterPro"/>
</dbReference>
<evidence type="ECO:0000256" key="3">
    <source>
        <dbReference type="ARBA" id="ARBA00022840"/>
    </source>
</evidence>
<name>A0A7Y4ILX2_MYXXA</name>
<dbReference type="AlphaFoldDB" id="A0A7Y4ILX2"/>
<gene>
    <name evidence="5" type="ORF">HNV28_25370</name>
</gene>
<dbReference type="Pfam" id="PF00005">
    <property type="entry name" value="ABC_tran"/>
    <property type="match status" value="1"/>
</dbReference>
<keyword evidence="1" id="KW-0813">Transport</keyword>
<dbReference type="SUPFAM" id="SSF52540">
    <property type="entry name" value="P-loop containing nucleoside triphosphate hydrolases"/>
    <property type="match status" value="1"/>
</dbReference>
<comment type="caution">
    <text evidence="5">The sequence shown here is derived from an EMBL/GenBank/DDBJ whole genome shotgun (WGS) entry which is preliminary data.</text>
</comment>
<keyword evidence="3 5" id="KW-0067">ATP-binding</keyword>
<dbReference type="InterPro" id="IPR003593">
    <property type="entry name" value="AAA+_ATPase"/>
</dbReference>
<evidence type="ECO:0000256" key="1">
    <source>
        <dbReference type="ARBA" id="ARBA00022448"/>
    </source>
</evidence>
<protein>
    <submittedName>
        <fullName evidence="5">ATP-binding cassette domain-containing protein</fullName>
    </submittedName>
</protein>
<dbReference type="Proteomes" id="UP000533080">
    <property type="component" value="Unassembled WGS sequence"/>
</dbReference>
<keyword evidence="2" id="KW-0547">Nucleotide-binding</keyword>
<dbReference type="RefSeq" id="WP_171443629.1">
    <property type="nucleotide sequence ID" value="NZ_JABFNS010000102.1"/>
</dbReference>
<sequence length="335" mass="37058">MISVRGLRKHYKVHKRPPGLKAALRSLIHRSYTTVKAVDGISFDIRPGERVGFLGPNGAGKTTTLKVLSGLLYPSDGEVTVDGHVPQKREEAFLKKIMLVMGQKQQLLWDLPPAETFELNRAIYDVPQAQYKKTMSDLIELLEIGDLIGKPTRQLSLGERMKCELAAALIHQPRVLFLDEPTIGLDVAMQATMRTFIKEYNEKYGATLILTSHYMDDVAALCPRVIVIDKGLLSYDGGLDALVQRVRPEKRVVLRLSEEVDAGRLSPLGRVVTHEPGTAVLQVQQEAVNATITRALSTLPVMDLTVENAPLEEVMSELFAESKARRTAVSEPVSA</sequence>
<evidence type="ECO:0000313" key="6">
    <source>
        <dbReference type="Proteomes" id="UP000533080"/>
    </source>
</evidence>
<evidence type="ECO:0000256" key="2">
    <source>
        <dbReference type="ARBA" id="ARBA00022741"/>
    </source>
</evidence>
<feature type="domain" description="ABC transporter" evidence="4">
    <location>
        <begin position="22"/>
        <end position="255"/>
    </location>
</feature>
<evidence type="ECO:0000259" key="4">
    <source>
        <dbReference type="PROSITE" id="PS50893"/>
    </source>
</evidence>
<dbReference type="SMART" id="SM00382">
    <property type="entry name" value="AAA"/>
    <property type="match status" value="1"/>
</dbReference>
<reference evidence="5 6" key="1">
    <citation type="submission" date="2020-05" db="EMBL/GenBank/DDBJ databases">
        <authorList>
            <person name="Whitworth D."/>
        </authorList>
    </citation>
    <scope>NUCLEOTIDE SEQUENCE [LARGE SCALE GENOMIC DNA]</scope>
    <source>
        <strain evidence="5 6">AM005</strain>
    </source>
</reference>